<feature type="domain" description="DNA helicase Pif1-like DEAD-box helicase" evidence="2">
    <location>
        <begin position="69"/>
        <end position="285"/>
    </location>
</feature>
<dbReference type="GO" id="GO:0016787">
    <property type="term" value="F:hydrolase activity"/>
    <property type="evidence" value="ECO:0007669"/>
    <property type="project" value="UniProtKB-KW"/>
</dbReference>
<dbReference type="EMBL" id="RCMK01000460">
    <property type="protein sequence ID" value="KAG2927426.1"/>
    <property type="molecule type" value="Genomic_DNA"/>
</dbReference>
<evidence type="ECO:0000313" key="3">
    <source>
        <dbReference type="EMBL" id="KAG2853435.1"/>
    </source>
</evidence>
<organism evidence="5 7">
    <name type="scientific">Phytophthora cactorum</name>
    <dbReference type="NCBI Taxonomy" id="29920"/>
    <lineage>
        <taxon>Eukaryota</taxon>
        <taxon>Sar</taxon>
        <taxon>Stramenopiles</taxon>
        <taxon>Oomycota</taxon>
        <taxon>Peronosporomycetes</taxon>
        <taxon>Peronosporales</taxon>
        <taxon>Peronosporaceae</taxon>
        <taxon>Phytophthora</taxon>
    </lineage>
</organism>
<dbReference type="AlphaFoldDB" id="A0A8T1KYU0"/>
<dbReference type="PANTHER" id="PTHR10492:SF57">
    <property type="entry name" value="ATP-DEPENDENT DNA HELICASE"/>
    <property type="match status" value="1"/>
</dbReference>
<dbReference type="InterPro" id="IPR027417">
    <property type="entry name" value="P-loop_NTPase"/>
</dbReference>
<keyword evidence="1" id="KW-0378">Hydrolase</keyword>
<evidence type="ECO:0000313" key="6">
    <source>
        <dbReference type="EMBL" id="KAG2975730.1"/>
    </source>
</evidence>
<dbReference type="GO" id="GO:0006310">
    <property type="term" value="P:DNA recombination"/>
    <property type="evidence" value="ECO:0007669"/>
    <property type="project" value="UniProtKB-KW"/>
</dbReference>
<evidence type="ECO:0000313" key="4">
    <source>
        <dbReference type="EMBL" id="KAG2909831.1"/>
    </source>
</evidence>
<comment type="catalytic activity">
    <reaction evidence="1">
        <text>ATP + H2O = ADP + phosphate + H(+)</text>
        <dbReference type="Rhea" id="RHEA:13065"/>
        <dbReference type="ChEBI" id="CHEBI:15377"/>
        <dbReference type="ChEBI" id="CHEBI:15378"/>
        <dbReference type="ChEBI" id="CHEBI:30616"/>
        <dbReference type="ChEBI" id="CHEBI:43474"/>
        <dbReference type="ChEBI" id="CHEBI:456216"/>
        <dbReference type="EC" id="5.6.2.3"/>
    </reaction>
</comment>
<comment type="cofactor">
    <cofactor evidence="1">
        <name>Mg(2+)</name>
        <dbReference type="ChEBI" id="CHEBI:18420"/>
    </cofactor>
</comment>
<keyword evidence="1" id="KW-0547">Nucleotide-binding</keyword>
<comment type="similarity">
    <text evidence="1">Belongs to the helicase family.</text>
</comment>
<dbReference type="InterPro" id="IPR010285">
    <property type="entry name" value="DNA_helicase_pif1-like_DEAD"/>
</dbReference>
<dbReference type="GO" id="GO:0005524">
    <property type="term" value="F:ATP binding"/>
    <property type="evidence" value="ECO:0007669"/>
    <property type="project" value="UniProtKB-KW"/>
</dbReference>
<dbReference type="Proteomes" id="UP000774804">
    <property type="component" value="Unassembled WGS sequence"/>
</dbReference>
<evidence type="ECO:0000256" key="1">
    <source>
        <dbReference type="RuleBase" id="RU363044"/>
    </source>
</evidence>
<keyword evidence="1" id="KW-0227">DNA damage</keyword>
<comment type="caution">
    <text evidence="5">The sequence shown here is derived from an EMBL/GenBank/DDBJ whole genome shotgun (WGS) entry which is preliminary data.</text>
</comment>
<gene>
    <name evidence="3" type="ORF">PC113_g14160</name>
    <name evidence="4" type="ORF">PC115_g13123</name>
    <name evidence="5" type="ORF">PC117_g14578</name>
    <name evidence="6" type="ORF">PC118_g13756</name>
</gene>
<keyword evidence="1" id="KW-0234">DNA repair</keyword>
<dbReference type="EC" id="5.6.2.3" evidence="1"/>
<protein>
    <recommendedName>
        <fullName evidence="1">ATP-dependent DNA helicase</fullName>
        <ecNumber evidence="1">5.6.2.3</ecNumber>
    </recommendedName>
</protein>
<sequence length="291" mass="32459">MVKFHTLKSLNDLLRANGSAVAHFEDLLHLCEYPYLVLDSLLQNNLIRREMEGHNHDVLQETVDHEHLLNDEQRSVYSAIVNGVGNPTPGNTLFFVDGPGGTGKSTLLKHILAKVRLSGKIALAVASSGIASLLIMGGRTAHSTFKIPLKLNDTSTCSIYKQSHLKGLIQNASLVIWDEAPMTHRQAFEAVDRSLRDLMNNDEEPFGGKVFVLSGDFRQILPVVVRGTPAQTIDACLKSSTLWPKFQQLHLRENMRVMSAQNESTATELAEFSEFLFKWERGDTRSIRPLD</sequence>
<evidence type="ECO:0000259" key="2">
    <source>
        <dbReference type="Pfam" id="PF05970"/>
    </source>
</evidence>
<dbReference type="EMBL" id="RCML01000483">
    <property type="protein sequence ID" value="KAG2975730.1"/>
    <property type="molecule type" value="Genomic_DNA"/>
</dbReference>
<dbReference type="Proteomes" id="UP000736787">
    <property type="component" value="Unassembled WGS sequence"/>
</dbReference>
<dbReference type="GO" id="GO:0006281">
    <property type="term" value="P:DNA repair"/>
    <property type="evidence" value="ECO:0007669"/>
    <property type="project" value="UniProtKB-KW"/>
</dbReference>
<keyword evidence="1" id="KW-0067">ATP-binding</keyword>
<dbReference type="GO" id="GO:0000723">
    <property type="term" value="P:telomere maintenance"/>
    <property type="evidence" value="ECO:0007669"/>
    <property type="project" value="InterPro"/>
</dbReference>
<proteinExistence type="inferred from homology"/>
<dbReference type="VEuPathDB" id="FungiDB:PC110_g23537"/>
<accession>A0A8T1KYU0</accession>
<dbReference type="Gene3D" id="3.40.50.300">
    <property type="entry name" value="P-loop containing nucleotide triphosphate hydrolases"/>
    <property type="match status" value="1"/>
</dbReference>
<dbReference type="Pfam" id="PF05970">
    <property type="entry name" value="PIF1"/>
    <property type="match status" value="1"/>
</dbReference>
<dbReference type="GO" id="GO:0043139">
    <property type="term" value="F:5'-3' DNA helicase activity"/>
    <property type="evidence" value="ECO:0007669"/>
    <property type="project" value="UniProtKB-EC"/>
</dbReference>
<evidence type="ECO:0000313" key="7">
    <source>
        <dbReference type="Proteomes" id="UP000736787"/>
    </source>
</evidence>
<dbReference type="EMBL" id="RCMI01000461">
    <property type="protein sequence ID" value="KAG2909831.1"/>
    <property type="molecule type" value="Genomic_DNA"/>
</dbReference>
<dbReference type="EMBL" id="RCMG01000481">
    <property type="protein sequence ID" value="KAG2853435.1"/>
    <property type="molecule type" value="Genomic_DNA"/>
</dbReference>
<name>A0A8T1KYU0_9STRA</name>
<keyword evidence="1" id="KW-0233">DNA recombination</keyword>
<dbReference type="SUPFAM" id="SSF52540">
    <property type="entry name" value="P-loop containing nucleoside triphosphate hydrolases"/>
    <property type="match status" value="1"/>
</dbReference>
<keyword evidence="1" id="KW-0347">Helicase</keyword>
<dbReference type="PANTHER" id="PTHR10492">
    <property type="match status" value="1"/>
</dbReference>
<reference evidence="5" key="1">
    <citation type="submission" date="2018-10" db="EMBL/GenBank/DDBJ databases">
        <title>Effector identification in a new, highly contiguous assembly of the strawberry crown rot pathogen Phytophthora cactorum.</title>
        <authorList>
            <person name="Armitage A.D."/>
            <person name="Nellist C.F."/>
            <person name="Bates H."/>
            <person name="Vickerstaff R.J."/>
            <person name="Harrison R.J."/>
        </authorList>
    </citation>
    <scope>NUCLEOTIDE SEQUENCE</scope>
    <source>
        <strain evidence="3">15-7</strain>
        <strain evidence="4">4032</strain>
        <strain evidence="5">4040</strain>
        <strain evidence="6">P415</strain>
    </source>
</reference>
<evidence type="ECO:0000313" key="5">
    <source>
        <dbReference type="EMBL" id="KAG2927426.1"/>
    </source>
</evidence>
<dbReference type="Proteomes" id="UP000735874">
    <property type="component" value="Unassembled WGS sequence"/>
</dbReference>
<dbReference type="Proteomes" id="UP000697107">
    <property type="component" value="Unassembled WGS sequence"/>
</dbReference>